<evidence type="ECO:0000313" key="3">
    <source>
        <dbReference type="Proteomes" id="UP000614334"/>
    </source>
</evidence>
<accession>A0A8H7M1Y5</accession>
<protein>
    <submittedName>
        <fullName evidence="2">Uncharacterized protein</fullName>
    </submittedName>
</protein>
<gene>
    <name evidence="2" type="ORF">RHS01_08366</name>
</gene>
<comment type="caution">
    <text evidence="2">The sequence shown here is derived from an EMBL/GenBank/DDBJ whole genome shotgun (WGS) entry which is preliminary data.</text>
</comment>
<dbReference type="EMBL" id="JACYCF010000017">
    <property type="protein sequence ID" value="KAF8751592.1"/>
    <property type="molecule type" value="Genomic_DNA"/>
</dbReference>
<feature type="compositionally biased region" description="Acidic residues" evidence="1">
    <location>
        <begin position="64"/>
        <end position="78"/>
    </location>
</feature>
<proteinExistence type="predicted"/>
<evidence type="ECO:0000256" key="1">
    <source>
        <dbReference type="SAM" id="MobiDB-lite"/>
    </source>
</evidence>
<name>A0A8H7M1Y5_9AGAM</name>
<feature type="region of interest" description="Disordered" evidence="1">
    <location>
        <begin position="1"/>
        <end position="78"/>
    </location>
</feature>
<dbReference type="AlphaFoldDB" id="A0A8H7M1Y5"/>
<feature type="compositionally biased region" description="Basic residues" evidence="1">
    <location>
        <begin position="15"/>
        <end position="25"/>
    </location>
</feature>
<evidence type="ECO:0000313" key="2">
    <source>
        <dbReference type="EMBL" id="KAF8751592.1"/>
    </source>
</evidence>
<organism evidence="2 3">
    <name type="scientific">Rhizoctonia solani</name>
    <dbReference type="NCBI Taxonomy" id="456999"/>
    <lineage>
        <taxon>Eukaryota</taxon>
        <taxon>Fungi</taxon>
        <taxon>Dikarya</taxon>
        <taxon>Basidiomycota</taxon>
        <taxon>Agaricomycotina</taxon>
        <taxon>Agaricomycetes</taxon>
        <taxon>Cantharellales</taxon>
        <taxon>Ceratobasidiaceae</taxon>
        <taxon>Rhizoctonia</taxon>
    </lineage>
</organism>
<feature type="compositionally biased region" description="Gly residues" evidence="1">
    <location>
        <begin position="39"/>
        <end position="60"/>
    </location>
</feature>
<reference evidence="2" key="1">
    <citation type="submission" date="2020-09" db="EMBL/GenBank/DDBJ databases">
        <title>Comparative genome analyses of four rice-infecting Rhizoctonia solani isolates reveal extensive enrichment of homogalacturonan modification genes.</title>
        <authorList>
            <person name="Lee D.-Y."/>
            <person name="Jeon J."/>
            <person name="Kim K.-T."/>
            <person name="Cheong K."/>
            <person name="Song H."/>
            <person name="Choi G."/>
            <person name="Ko J."/>
            <person name="Opiyo S.O."/>
            <person name="Zuo S."/>
            <person name="Madhav S."/>
            <person name="Lee Y.-H."/>
            <person name="Wang G.-L."/>
        </authorList>
    </citation>
    <scope>NUCLEOTIDE SEQUENCE</scope>
    <source>
        <strain evidence="2">AG1-IA B2</strain>
    </source>
</reference>
<dbReference type="Proteomes" id="UP000614334">
    <property type="component" value="Unassembled WGS sequence"/>
</dbReference>
<sequence length="78" mass="7317">MGCNSSKPYGDKHAGAPHKGRKHGSKGCTHNGPSSAWFSGGGDCSGGGGGNGGGNGGGGMAAEVEAEVEVGAEAGDAE</sequence>